<sequence length="527" mass="53533">MSVVSRLPCDEASVRGGGPAADCTAARKRWVLAASILGSSLAFIDGTVVNVALPAIQRALAATAYQAQWVVESYALLLAALLLLGGALSDRLGRRRVFIAGVLLFAAGSAACAFAASVGQLIAARALQGAGAALLVPGSMALISANFPQAERGRAFGLWTGISGVTSALGPLLGGWLVDQFSWRWAFAVNLPVAAAVVAIAWWRVPESPPPAATTRLDIGGAALATLALGGAAFAFTEAPTRGWTAPEVLGALLLAVAALPAFVAVERRHPAPMVPLGLLRNRTFAGANALTLLLYAGLGGGLFFLPLNLVQVQGYSATAAGAALLPFILILFVLSRWAGGLVERHGARGPLVVGPLIAAGGFALLALPGRAADYWSGFLPGVAVLGLGMAITIAPLTTTVMNAVDAQAAGVASGVNNAVSRVAGLLAVAVFGWVMGLVFGPALQQGLRDAALAPALVEAAWAQRDRWGALRLDGLDAPAAQAVQAAVQQAFVAGYRWIMSASAVLAMLGALVAASTLARHQPAAAR</sequence>
<feature type="transmembrane region" description="Helical" evidence="9">
    <location>
        <begin position="155"/>
        <end position="177"/>
    </location>
</feature>
<dbReference type="PROSITE" id="PS00216">
    <property type="entry name" value="SUGAR_TRANSPORT_1"/>
    <property type="match status" value="1"/>
</dbReference>
<keyword evidence="8 9" id="KW-0472">Membrane</keyword>
<dbReference type="PANTHER" id="PTHR42718:SF42">
    <property type="entry name" value="EXPORT PROTEIN"/>
    <property type="match status" value="1"/>
</dbReference>
<evidence type="ECO:0000313" key="11">
    <source>
        <dbReference type="EMBL" id="MVQ31949.1"/>
    </source>
</evidence>
<dbReference type="PROSITE" id="PS50850">
    <property type="entry name" value="MFS"/>
    <property type="match status" value="1"/>
</dbReference>
<feature type="transmembrane region" description="Helical" evidence="9">
    <location>
        <begin position="97"/>
        <end position="116"/>
    </location>
</feature>
<evidence type="ECO:0000256" key="8">
    <source>
        <dbReference type="ARBA" id="ARBA00023136"/>
    </source>
</evidence>
<dbReference type="InterPro" id="IPR004638">
    <property type="entry name" value="EmrB-like"/>
</dbReference>
<dbReference type="Gene3D" id="1.20.1250.20">
    <property type="entry name" value="MFS general substrate transporter like domains"/>
    <property type="match status" value="1"/>
</dbReference>
<evidence type="ECO:0000259" key="10">
    <source>
        <dbReference type="PROSITE" id="PS50850"/>
    </source>
</evidence>
<comment type="function">
    <text evidence="1">Resistance to tetracycline by an active tetracycline efflux. This is an energy-dependent process that decreases the accumulation of the antibiotic in whole cells. This protein functions as a metal-tetracycline/H(+) antiporter.</text>
</comment>
<dbReference type="PANTHER" id="PTHR42718">
    <property type="entry name" value="MAJOR FACILITATOR SUPERFAMILY MULTIDRUG TRANSPORTER MFSC"/>
    <property type="match status" value="1"/>
</dbReference>
<comment type="subcellular location">
    <subcellularLocation>
        <location evidence="2">Cell membrane</location>
        <topology evidence="2">Multi-pass membrane protein</topology>
    </subcellularLocation>
</comment>
<feature type="transmembrane region" description="Helical" evidence="9">
    <location>
        <begin position="122"/>
        <end position="143"/>
    </location>
</feature>
<feature type="transmembrane region" description="Helical" evidence="9">
    <location>
        <begin position="183"/>
        <end position="205"/>
    </location>
</feature>
<keyword evidence="12" id="KW-1185">Reference proteome</keyword>
<feature type="transmembrane region" description="Helical" evidence="9">
    <location>
        <begin position="352"/>
        <end position="369"/>
    </location>
</feature>
<name>A0A6N8IY52_9BURK</name>
<comment type="caution">
    <text evidence="11">The sequence shown here is derived from an EMBL/GenBank/DDBJ whole genome shotgun (WGS) entry which is preliminary data.</text>
</comment>
<dbReference type="InterPro" id="IPR036259">
    <property type="entry name" value="MFS_trans_sf"/>
</dbReference>
<dbReference type="GO" id="GO:0022857">
    <property type="term" value="F:transmembrane transporter activity"/>
    <property type="evidence" value="ECO:0007669"/>
    <property type="project" value="InterPro"/>
</dbReference>
<keyword evidence="6 9" id="KW-0812">Transmembrane</keyword>
<reference evidence="11 12" key="1">
    <citation type="submission" date="2019-12" db="EMBL/GenBank/DDBJ databases">
        <authorList>
            <person name="Huq M.A."/>
        </authorList>
    </citation>
    <scope>NUCLEOTIDE SEQUENCE [LARGE SCALE GENOMIC DNA]</scope>
    <source>
        <strain evidence="11 12">MAH-25</strain>
    </source>
</reference>
<dbReference type="EMBL" id="WSEL01000009">
    <property type="protein sequence ID" value="MVQ31949.1"/>
    <property type="molecule type" value="Genomic_DNA"/>
</dbReference>
<feature type="transmembrane region" description="Helical" evidence="9">
    <location>
        <begin position="375"/>
        <end position="398"/>
    </location>
</feature>
<dbReference type="CDD" id="cd17321">
    <property type="entry name" value="MFS_MMR_MDR_like"/>
    <property type="match status" value="1"/>
</dbReference>
<evidence type="ECO:0000256" key="7">
    <source>
        <dbReference type="ARBA" id="ARBA00022989"/>
    </source>
</evidence>
<feature type="transmembrane region" description="Helical" evidence="9">
    <location>
        <begin position="498"/>
        <end position="519"/>
    </location>
</feature>
<dbReference type="Gene3D" id="1.20.1720.10">
    <property type="entry name" value="Multidrug resistance protein D"/>
    <property type="match status" value="1"/>
</dbReference>
<evidence type="ECO:0000256" key="5">
    <source>
        <dbReference type="ARBA" id="ARBA00022475"/>
    </source>
</evidence>
<feature type="transmembrane region" description="Helical" evidence="9">
    <location>
        <begin position="419"/>
        <end position="440"/>
    </location>
</feature>
<keyword evidence="5" id="KW-1003">Cell membrane</keyword>
<accession>A0A6N8IY52</accession>
<feature type="transmembrane region" description="Helical" evidence="9">
    <location>
        <begin position="249"/>
        <end position="266"/>
    </location>
</feature>
<feature type="transmembrane region" description="Helical" evidence="9">
    <location>
        <begin position="286"/>
        <end position="306"/>
    </location>
</feature>
<keyword evidence="4" id="KW-0813">Transport</keyword>
<evidence type="ECO:0000256" key="9">
    <source>
        <dbReference type="SAM" id="Phobius"/>
    </source>
</evidence>
<dbReference type="NCBIfam" id="TIGR00711">
    <property type="entry name" value="efflux_EmrB"/>
    <property type="match status" value="1"/>
</dbReference>
<dbReference type="InterPro" id="IPR020846">
    <property type="entry name" value="MFS_dom"/>
</dbReference>
<evidence type="ECO:0000256" key="1">
    <source>
        <dbReference type="ARBA" id="ARBA00003279"/>
    </source>
</evidence>
<evidence type="ECO:0000256" key="2">
    <source>
        <dbReference type="ARBA" id="ARBA00004651"/>
    </source>
</evidence>
<dbReference type="InterPro" id="IPR011701">
    <property type="entry name" value="MFS"/>
</dbReference>
<organism evidence="11 12">
    <name type="scientific">Ramlibacter pinisoli</name>
    <dbReference type="NCBI Taxonomy" id="2682844"/>
    <lineage>
        <taxon>Bacteria</taxon>
        <taxon>Pseudomonadati</taxon>
        <taxon>Pseudomonadota</taxon>
        <taxon>Betaproteobacteria</taxon>
        <taxon>Burkholderiales</taxon>
        <taxon>Comamonadaceae</taxon>
        <taxon>Ramlibacter</taxon>
    </lineage>
</organism>
<feature type="transmembrane region" description="Helical" evidence="9">
    <location>
        <begin position="318"/>
        <end position="340"/>
    </location>
</feature>
<dbReference type="Proteomes" id="UP000469385">
    <property type="component" value="Unassembled WGS sequence"/>
</dbReference>
<evidence type="ECO:0000256" key="4">
    <source>
        <dbReference type="ARBA" id="ARBA00022448"/>
    </source>
</evidence>
<dbReference type="Pfam" id="PF07690">
    <property type="entry name" value="MFS_1"/>
    <property type="match status" value="1"/>
</dbReference>
<proteinExistence type="inferred from homology"/>
<gene>
    <name evidence="11" type="ORF">GON04_20995</name>
</gene>
<protein>
    <submittedName>
        <fullName evidence="11">DHA2 family efflux MFS transporter permease subunit</fullName>
    </submittedName>
</protein>
<evidence type="ECO:0000313" key="12">
    <source>
        <dbReference type="Proteomes" id="UP000469385"/>
    </source>
</evidence>
<feature type="transmembrane region" description="Helical" evidence="9">
    <location>
        <begin position="217"/>
        <end position="237"/>
    </location>
</feature>
<dbReference type="AlphaFoldDB" id="A0A6N8IY52"/>
<feature type="transmembrane region" description="Helical" evidence="9">
    <location>
        <begin position="30"/>
        <end position="53"/>
    </location>
</feature>
<comment type="similarity">
    <text evidence="3">Belongs to the major facilitator superfamily. TCR/Tet family.</text>
</comment>
<dbReference type="PRINTS" id="PR01035">
    <property type="entry name" value="TCRTETA"/>
</dbReference>
<dbReference type="RefSeq" id="WP_157399950.1">
    <property type="nucleotide sequence ID" value="NZ_WSEL01000009.1"/>
</dbReference>
<dbReference type="InterPro" id="IPR005829">
    <property type="entry name" value="Sugar_transporter_CS"/>
</dbReference>
<feature type="domain" description="Major facilitator superfamily (MFS) profile" evidence="10">
    <location>
        <begin position="31"/>
        <end position="522"/>
    </location>
</feature>
<evidence type="ECO:0000256" key="6">
    <source>
        <dbReference type="ARBA" id="ARBA00022692"/>
    </source>
</evidence>
<evidence type="ECO:0000256" key="3">
    <source>
        <dbReference type="ARBA" id="ARBA00007520"/>
    </source>
</evidence>
<keyword evidence="7 9" id="KW-1133">Transmembrane helix</keyword>
<feature type="transmembrane region" description="Helical" evidence="9">
    <location>
        <begin position="65"/>
        <end position="85"/>
    </location>
</feature>
<dbReference type="InterPro" id="IPR001958">
    <property type="entry name" value="Tet-R_TetA/multi-R_MdtG-like"/>
</dbReference>
<dbReference type="SUPFAM" id="SSF103473">
    <property type="entry name" value="MFS general substrate transporter"/>
    <property type="match status" value="1"/>
</dbReference>
<dbReference type="GO" id="GO:0005886">
    <property type="term" value="C:plasma membrane"/>
    <property type="evidence" value="ECO:0007669"/>
    <property type="project" value="UniProtKB-SubCell"/>
</dbReference>